<name>A0ABR4H3P4_9EURO</name>
<keyword evidence="2 5" id="KW-0812">Transmembrane</keyword>
<evidence type="ECO:0000256" key="2">
    <source>
        <dbReference type="ARBA" id="ARBA00022692"/>
    </source>
</evidence>
<reference evidence="7 8" key="1">
    <citation type="submission" date="2024-07" db="EMBL/GenBank/DDBJ databases">
        <title>Section-level genome sequencing and comparative genomics of Aspergillus sections Usti and Cavernicolus.</title>
        <authorList>
            <consortium name="Lawrence Berkeley National Laboratory"/>
            <person name="Nybo J.L."/>
            <person name="Vesth T.C."/>
            <person name="Theobald S."/>
            <person name="Frisvad J.C."/>
            <person name="Larsen T.O."/>
            <person name="Kjaerboelling I."/>
            <person name="Rothschild-Mancinelli K."/>
            <person name="Lyhne E.K."/>
            <person name="Kogle M.E."/>
            <person name="Barry K."/>
            <person name="Clum A."/>
            <person name="Na H."/>
            <person name="Ledsgaard L."/>
            <person name="Lin J."/>
            <person name="Lipzen A."/>
            <person name="Kuo A."/>
            <person name="Riley R."/>
            <person name="Mondo S."/>
            <person name="Labutti K."/>
            <person name="Haridas S."/>
            <person name="Pangalinan J."/>
            <person name="Salamov A.A."/>
            <person name="Simmons B.A."/>
            <person name="Magnuson J.K."/>
            <person name="Chen J."/>
            <person name="Drula E."/>
            <person name="Henrissat B."/>
            <person name="Wiebenga A."/>
            <person name="Lubbers R.J."/>
            <person name="Gomes A.C."/>
            <person name="Makela M.R."/>
            <person name="Stajich J."/>
            <person name="Grigoriev I.V."/>
            <person name="Mortensen U.H."/>
            <person name="De Vries R.P."/>
            <person name="Baker S.E."/>
            <person name="Andersen M.R."/>
        </authorList>
    </citation>
    <scope>NUCLEOTIDE SEQUENCE [LARGE SCALE GENOMIC DNA]</scope>
    <source>
        <strain evidence="7 8">CBS 588.65</strain>
    </source>
</reference>
<comment type="caution">
    <text evidence="7">The sequence shown here is derived from an EMBL/GenBank/DDBJ whole genome shotgun (WGS) entry which is preliminary data.</text>
</comment>
<accession>A0ABR4H3P4</accession>
<feature type="transmembrane region" description="Helical" evidence="5">
    <location>
        <begin position="97"/>
        <end position="115"/>
    </location>
</feature>
<protein>
    <recommendedName>
        <fullName evidence="6">Fatty acid hydroxylase domain-containing protein</fullName>
    </recommendedName>
</protein>
<evidence type="ECO:0000256" key="5">
    <source>
        <dbReference type="SAM" id="Phobius"/>
    </source>
</evidence>
<keyword evidence="3 5" id="KW-1133">Transmembrane helix</keyword>
<keyword evidence="8" id="KW-1185">Reference proteome</keyword>
<gene>
    <name evidence="7" type="ORF">BJX63DRAFT_423338</name>
</gene>
<evidence type="ECO:0000256" key="1">
    <source>
        <dbReference type="ARBA" id="ARBA00004370"/>
    </source>
</evidence>
<dbReference type="EMBL" id="JBFXLT010000077">
    <property type="protein sequence ID" value="KAL2810064.1"/>
    <property type="molecule type" value="Genomic_DNA"/>
</dbReference>
<evidence type="ECO:0000313" key="8">
    <source>
        <dbReference type="Proteomes" id="UP001610334"/>
    </source>
</evidence>
<evidence type="ECO:0000256" key="3">
    <source>
        <dbReference type="ARBA" id="ARBA00022989"/>
    </source>
</evidence>
<evidence type="ECO:0000259" key="6">
    <source>
        <dbReference type="Pfam" id="PF04116"/>
    </source>
</evidence>
<dbReference type="Pfam" id="PF04116">
    <property type="entry name" value="FA_hydroxylase"/>
    <property type="match status" value="1"/>
</dbReference>
<dbReference type="Proteomes" id="UP001610334">
    <property type="component" value="Unassembled WGS sequence"/>
</dbReference>
<feature type="transmembrane region" description="Helical" evidence="5">
    <location>
        <begin position="136"/>
        <end position="156"/>
    </location>
</feature>
<evidence type="ECO:0000313" key="7">
    <source>
        <dbReference type="EMBL" id="KAL2810064.1"/>
    </source>
</evidence>
<sequence>MDLVLDILDTFLFDRVYSTLLPTSGDTSHNGNHIYNQAISEYTPLEASEWVDQSLLQRSNLLRQTISLFIIAWCFPPSLPCLPSRHPPKHLTNEPRLFGTLVYLTTSTLSFIFIFDKKSLTHPKFLTRQIPLELRTALSAIPIMAALTVPFFLLEVRGYSRLYSTTSSAPFPLYNILQYPLFIAFTDMAIYWIHRYEHHPSIYKWLHKRHHRWIVPTPYASFAFHPVDGWAQSVPYHVFPFLLPLEKRAYLGLFGFVTVWTVFIHDGEYVTRSAIINGSACHTYHHLYFNYNYGQFTTLWDRLGGSYREPDPDLFDPKTKMGKKQWDKQVAEMEKIVREVEGIDERAYVDENSEGKVVEKDE</sequence>
<keyword evidence="4 5" id="KW-0472">Membrane</keyword>
<organism evidence="7 8">
    <name type="scientific">Aspergillus granulosus</name>
    <dbReference type="NCBI Taxonomy" id="176169"/>
    <lineage>
        <taxon>Eukaryota</taxon>
        <taxon>Fungi</taxon>
        <taxon>Dikarya</taxon>
        <taxon>Ascomycota</taxon>
        <taxon>Pezizomycotina</taxon>
        <taxon>Eurotiomycetes</taxon>
        <taxon>Eurotiomycetidae</taxon>
        <taxon>Eurotiales</taxon>
        <taxon>Aspergillaceae</taxon>
        <taxon>Aspergillus</taxon>
        <taxon>Aspergillus subgen. Nidulantes</taxon>
    </lineage>
</organism>
<comment type="subcellular location">
    <subcellularLocation>
        <location evidence="1">Membrane</location>
    </subcellularLocation>
</comment>
<proteinExistence type="predicted"/>
<dbReference type="PANTHER" id="PTHR11863">
    <property type="entry name" value="STEROL DESATURASE"/>
    <property type="match status" value="1"/>
</dbReference>
<evidence type="ECO:0000256" key="4">
    <source>
        <dbReference type="ARBA" id="ARBA00023136"/>
    </source>
</evidence>
<dbReference type="InterPro" id="IPR050307">
    <property type="entry name" value="Sterol_Desaturase_Related"/>
</dbReference>
<feature type="transmembrane region" description="Helical" evidence="5">
    <location>
        <begin position="176"/>
        <end position="194"/>
    </location>
</feature>
<dbReference type="InterPro" id="IPR006694">
    <property type="entry name" value="Fatty_acid_hydroxylase"/>
</dbReference>
<feature type="domain" description="Fatty acid hydroxylase" evidence="6">
    <location>
        <begin position="181"/>
        <end position="305"/>
    </location>
</feature>